<evidence type="ECO:0000313" key="3">
    <source>
        <dbReference type="EMBL" id="TCV02556.1"/>
    </source>
</evidence>
<evidence type="ECO:0000313" key="4">
    <source>
        <dbReference type="Proteomes" id="UP000294692"/>
    </source>
</evidence>
<feature type="domain" description="ChsH2 C-terminal OB-fold" evidence="1">
    <location>
        <begin position="59"/>
        <end position="119"/>
    </location>
</feature>
<protein>
    <recommendedName>
        <fullName evidence="5">DUF35 domain-containing protein</fullName>
    </recommendedName>
</protein>
<dbReference type="AlphaFoldDB" id="A0A4R3VBB5"/>
<gene>
    <name evidence="3" type="ORF">EV686_10110</name>
</gene>
<evidence type="ECO:0000259" key="1">
    <source>
        <dbReference type="Pfam" id="PF01796"/>
    </source>
</evidence>
<dbReference type="EMBL" id="SMBX01000001">
    <property type="protein sequence ID" value="TCV02556.1"/>
    <property type="molecule type" value="Genomic_DNA"/>
</dbReference>
<keyword evidence="4" id="KW-1185">Reference proteome</keyword>
<dbReference type="Proteomes" id="UP000294692">
    <property type="component" value="Unassembled WGS sequence"/>
</dbReference>
<dbReference type="OrthoDB" id="5514845at2"/>
<accession>A0A4R3VBB5</accession>
<dbReference type="PANTHER" id="PTHR34075">
    <property type="entry name" value="BLR3430 PROTEIN"/>
    <property type="match status" value="1"/>
</dbReference>
<dbReference type="InterPro" id="IPR002878">
    <property type="entry name" value="ChsH2_C"/>
</dbReference>
<dbReference type="RefSeq" id="WP_132472215.1">
    <property type="nucleotide sequence ID" value="NZ_JBHRVM010000001.1"/>
</dbReference>
<evidence type="ECO:0000259" key="2">
    <source>
        <dbReference type="Pfam" id="PF12172"/>
    </source>
</evidence>
<dbReference type="Pfam" id="PF12172">
    <property type="entry name" value="zf-ChsH2"/>
    <property type="match status" value="1"/>
</dbReference>
<dbReference type="InterPro" id="IPR052513">
    <property type="entry name" value="Thioester_dehydratase-like"/>
</dbReference>
<dbReference type="InterPro" id="IPR022002">
    <property type="entry name" value="ChsH2_Znr"/>
</dbReference>
<evidence type="ECO:0008006" key="5">
    <source>
        <dbReference type="Google" id="ProtNLM"/>
    </source>
</evidence>
<proteinExistence type="predicted"/>
<dbReference type="InterPro" id="IPR012340">
    <property type="entry name" value="NA-bd_OB-fold"/>
</dbReference>
<organism evidence="3 4">
    <name type="scientific">Paracandidimonas soli</name>
    <dbReference type="NCBI Taxonomy" id="1917182"/>
    <lineage>
        <taxon>Bacteria</taxon>
        <taxon>Pseudomonadati</taxon>
        <taxon>Pseudomonadota</taxon>
        <taxon>Betaproteobacteria</taxon>
        <taxon>Burkholderiales</taxon>
        <taxon>Alcaligenaceae</taxon>
        <taxon>Paracandidimonas</taxon>
    </lineage>
</organism>
<dbReference type="PANTHER" id="PTHR34075:SF5">
    <property type="entry name" value="BLR3430 PROTEIN"/>
    <property type="match status" value="1"/>
</dbReference>
<sequence length="135" mass="14982">MTKSIERDSRPDDTAAGPEQYFQQMLDQGKFMIQRCERTGRAVFYPRAVSPFGGGPLRWEPASGGGTVYSATIVRRREDRGGDYSVVLVDLDEGPRLMSTVVDAEPTDVRIGMRVQAEVRRTPEGISRVVFIAAD</sequence>
<comment type="caution">
    <text evidence="3">The sequence shown here is derived from an EMBL/GenBank/DDBJ whole genome shotgun (WGS) entry which is preliminary data.</text>
</comment>
<dbReference type="SUPFAM" id="SSF50249">
    <property type="entry name" value="Nucleic acid-binding proteins"/>
    <property type="match status" value="1"/>
</dbReference>
<reference evidence="3 4" key="1">
    <citation type="submission" date="2019-03" db="EMBL/GenBank/DDBJ databases">
        <title>Genomic Encyclopedia of Type Strains, Phase IV (KMG-IV): sequencing the most valuable type-strain genomes for metagenomic binning, comparative biology and taxonomic classification.</title>
        <authorList>
            <person name="Goeker M."/>
        </authorList>
    </citation>
    <scope>NUCLEOTIDE SEQUENCE [LARGE SCALE GENOMIC DNA]</scope>
    <source>
        <strain evidence="3 4">DSM 100048</strain>
    </source>
</reference>
<dbReference type="Pfam" id="PF01796">
    <property type="entry name" value="OB_ChsH2_C"/>
    <property type="match status" value="1"/>
</dbReference>
<feature type="domain" description="ChsH2 rubredoxin-like zinc ribbon" evidence="2">
    <location>
        <begin position="25"/>
        <end position="49"/>
    </location>
</feature>
<name>A0A4R3VBB5_9BURK</name>